<comment type="caution">
    <text evidence="1">The sequence shown here is derived from an EMBL/GenBank/DDBJ whole genome shotgun (WGS) entry which is preliminary data.</text>
</comment>
<keyword evidence="2" id="KW-1185">Reference proteome</keyword>
<dbReference type="Proteomes" id="UP000622547">
    <property type="component" value="Unassembled WGS sequence"/>
</dbReference>
<protein>
    <submittedName>
        <fullName evidence="1">Uncharacterized protein</fullName>
    </submittedName>
</protein>
<proteinExistence type="predicted"/>
<organism evidence="1 2">
    <name type="scientific">Planotetraspora phitsanulokensis</name>
    <dbReference type="NCBI Taxonomy" id="575192"/>
    <lineage>
        <taxon>Bacteria</taxon>
        <taxon>Bacillati</taxon>
        <taxon>Actinomycetota</taxon>
        <taxon>Actinomycetes</taxon>
        <taxon>Streptosporangiales</taxon>
        <taxon>Streptosporangiaceae</taxon>
        <taxon>Planotetraspora</taxon>
    </lineage>
</organism>
<accession>A0A8J3U9B4</accession>
<reference evidence="1 2" key="1">
    <citation type="submission" date="2021-01" db="EMBL/GenBank/DDBJ databases">
        <title>Whole genome shotgun sequence of Planotetraspora phitsanulokensis NBRC 104273.</title>
        <authorList>
            <person name="Komaki H."/>
            <person name="Tamura T."/>
        </authorList>
    </citation>
    <scope>NUCLEOTIDE SEQUENCE [LARGE SCALE GENOMIC DNA]</scope>
    <source>
        <strain evidence="1 2">NBRC 104273</strain>
    </source>
</reference>
<sequence>MLVPRLSGSDLAGTAQEQVISVDSSTRTALMDAADHFLETDPARSEYGYLVNEKPALHPRMFCHEDLIEVRRKDPQLLVGLIAWCEELARSGHTLVVGTGYGGPLLLTMQSVNGRFIVQHVDEPTDGAGYESSTRALFSPEGAPRAIGLEGAGSDLEKEIYAEARRTFGLPQDAEVVS</sequence>
<dbReference type="AlphaFoldDB" id="A0A8J3U9B4"/>
<name>A0A8J3U9B4_9ACTN</name>
<dbReference type="EMBL" id="BOOP01000025">
    <property type="protein sequence ID" value="GII40436.1"/>
    <property type="molecule type" value="Genomic_DNA"/>
</dbReference>
<gene>
    <name evidence="1" type="ORF">Pph01_54390</name>
</gene>
<evidence type="ECO:0000313" key="2">
    <source>
        <dbReference type="Proteomes" id="UP000622547"/>
    </source>
</evidence>
<evidence type="ECO:0000313" key="1">
    <source>
        <dbReference type="EMBL" id="GII40436.1"/>
    </source>
</evidence>